<evidence type="ECO:0000313" key="2">
    <source>
        <dbReference type="Proteomes" id="UP000285023"/>
    </source>
</evidence>
<organism evidence="1 2">
    <name type="scientific">Sphingomonas edaphi</name>
    <dbReference type="NCBI Taxonomy" id="2315689"/>
    <lineage>
        <taxon>Bacteria</taxon>
        <taxon>Pseudomonadati</taxon>
        <taxon>Pseudomonadota</taxon>
        <taxon>Alphaproteobacteria</taxon>
        <taxon>Sphingomonadales</taxon>
        <taxon>Sphingomonadaceae</taxon>
        <taxon>Sphingomonas</taxon>
    </lineage>
</organism>
<dbReference type="AlphaFoldDB" id="A0A418PZL9"/>
<protein>
    <submittedName>
        <fullName evidence="1">Uncharacterized protein</fullName>
    </submittedName>
</protein>
<name>A0A418PZL9_9SPHN</name>
<accession>A0A418PZL9</accession>
<sequence length="75" mass="8212">MARFDGNLKAAAEAQLDIEELLSALADGRASRNEDRQDAIACFLSASEGWRDAKTLLKGAFARMPNAAWLKDDKD</sequence>
<evidence type="ECO:0000313" key="1">
    <source>
        <dbReference type="EMBL" id="RIX29134.1"/>
    </source>
</evidence>
<keyword evidence="2" id="KW-1185">Reference proteome</keyword>
<dbReference type="Proteomes" id="UP000285023">
    <property type="component" value="Unassembled WGS sequence"/>
</dbReference>
<proteinExistence type="predicted"/>
<dbReference type="OrthoDB" id="9910265at2"/>
<dbReference type="EMBL" id="QXTF01000002">
    <property type="protein sequence ID" value="RIX29134.1"/>
    <property type="molecule type" value="Genomic_DNA"/>
</dbReference>
<comment type="caution">
    <text evidence="1">The sequence shown here is derived from an EMBL/GenBank/DDBJ whole genome shotgun (WGS) entry which is preliminary data.</text>
</comment>
<dbReference type="RefSeq" id="WP_119533021.1">
    <property type="nucleotide sequence ID" value="NZ_QXTF01000002.1"/>
</dbReference>
<reference evidence="1 2" key="1">
    <citation type="submission" date="2018-09" db="EMBL/GenBank/DDBJ databases">
        <title>Sphingomonas sp. DAC4.</title>
        <authorList>
            <person name="Seo T."/>
        </authorList>
    </citation>
    <scope>NUCLEOTIDE SEQUENCE [LARGE SCALE GENOMIC DNA]</scope>
    <source>
        <strain evidence="1 2">DAC4</strain>
    </source>
</reference>
<gene>
    <name evidence="1" type="ORF">D3M59_07395</name>
</gene>